<keyword evidence="6" id="KW-0119">Carbohydrate metabolism</keyword>
<reference evidence="8" key="1">
    <citation type="submission" date="2022-03" db="EMBL/GenBank/DDBJ databases">
        <authorList>
            <person name="Legras J.-L."/>
            <person name="Devillers H."/>
            <person name="Grondin C."/>
        </authorList>
    </citation>
    <scope>NUCLEOTIDE SEQUENCE</scope>
    <source>
        <strain evidence="8">CLIB 1423</strain>
    </source>
</reference>
<dbReference type="Pfam" id="PF00933">
    <property type="entry name" value="Glyco_hydro_3"/>
    <property type="match status" value="1"/>
</dbReference>
<dbReference type="GO" id="GO:0009251">
    <property type="term" value="P:glucan catabolic process"/>
    <property type="evidence" value="ECO:0007669"/>
    <property type="project" value="TreeGrafter"/>
</dbReference>
<accession>A0A9P0QNQ5</accession>
<dbReference type="AlphaFoldDB" id="A0A9P0QNQ5"/>
<dbReference type="GO" id="GO:0008422">
    <property type="term" value="F:beta-glucosidase activity"/>
    <property type="evidence" value="ECO:0007669"/>
    <property type="project" value="UniProtKB-EC"/>
</dbReference>
<dbReference type="Gene3D" id="3.20.20.300">
    <property type="entry name" value="Glycoside hydrolase, family 3, N-terminal domain"/>
    <property type="match status" value="1"/>
</dbReference>
<dbReference type="Gene3D" id="3.40.50.1700">
    <property type="entry name" value="Glycoside hydrolase family 3 C-terminal domain"/>
    <property type="match status" value="1"/>
</dbReference>
<feature type="domain" description="PA14" evidence="7">
    <location>
        <begin position="403"/>
        <end position="561"/>
    </location>
</feature>
<dbReference type="FunFam" id="3.20.20.300:FF:000006">
    <property type="entry name" value="Beta-glucosidase H"/>
    <property type="match status" value="1"/>
</dbReference>
<sequence length="835" mass="93765">MSNMDIEKLIEQLTIEEKIQLLAGNDWWHTFPVPRLNIPSIRMSDGPNGLRGSRFFQSTPSTCFPCGTALAATWNKDLLYKGGNLMAEEAYIKGVNVILGPTCNIIRSPLGGRSFETYSEDPVLSGAIASSLISGIQDKDIIACIKHFVCNDQEEDRLGVNAIVTERALREIYLKPFEMAIRQSRSPPKAVMTAYNKVNGVHASQSEELLTNILRKEWGYEGLTMSDWYGCYSAEKSIQAGLDLEMPGKARFRTVDYLKFVLRVNEFKIETIDRSVRNVLNLVKEASKAGIAEDSPENESTRNPKTSKTLQEIGQESIVLLKNDSKILPLTKDKIKGKKIAIIGPNAKVAQYSGGGSANLNASYSVTPYEAISSKLKKDYPDVQLEYAEGCQIDKYLPNIFKYTTGDIIGKFYLDPPGSKRSGPFDVLHLDSSEILILDYLHEKLVTNIFYATFENDFVADESGTYEFGLTVFGTAQLFIDDKLFIDNKEEQKIADKFFFGVTTDEKKNEIYLEKGTKLQIRVEFGAPGTSAVFKDPTQKGALFYGARMKTDPQVDIDNAVKLAEESDYVILCIGSTRWWESEGYDRTTLDLPLESNKLIESILKVKQDTIVINQSGSPVTMPWVDSANTLVHAWYGGNECGNTIANVIFGDHNPSGKLSVTFPKLLSDNPSYLNFGSFNGEVLYGEDVFVGYRYYEKLSREVLFPFGYGLSYTTFKFKDLEIKTDEDNLNLTLLVENTGDYDGQEVVQVYIEQSNPNIIRPVKELRDFQKVEVKAGAAKKVEISISIIEATRYWDNSKRKWISEKDEYKVKLGNSSDNILAEGSFKTEKTKWDL</sequence>
<dbReference type="FunFam" id="2.60.40.10:FF:000495">
    <property type="entry name" value="Periplasmic beta-glucosidase"/>
    <property type="match status" value="1"/>
</dbReference>
<dbReference type="Gene3D" id="2.60.40.10">
    <property type="entry name" value="Immunoglobulins"/>
    <property type="match status" value="1"/>
</dbReference>
<dbReference type="InterPro" id="IPR017853">
    <property type="entry name" value="GH"/>
</dbReference>
<keyword evidence="9" id="KW-1185">Reference proteome</keyword>
<dbReference type="InterPro" id="IPR050288">
    <property type="entry name" value="Cellulose_deg_GH3"/>
</dbReference>
<dbReference type="OrthoDB" id="47059at2759"/>
<dbReference type="Pfam" id="PF01915">
    <property type="entry name" value="Glyco_hydro_3_C"/>
    <property type="match status" value="1"/>
</dbReference>
<proteinExistence type="inferred from homology"/>
<dbReference type="Pfam" id="PF14310">
    <property type="entry name" value="Fn3-like"/>
    <property type="match status" value="1"/>
</dbReference>
<dbReference type="SUPFAM" id="SSF51445">
    <property type="entry name" value="(Trans)glycosidases"/>
    <property type="match status" value="1"/>
</dbReference>
<dbReference type="PANTHER" id="PTHR42715:SF27">
    <property type="entry name" value="BETA-GLUCOSIDASE-RELATED"/>
    <property type="match status" value="1"/>
</dbReference>
<dbReference type="InterPro" id="IPR011658">
    <property type="entry name" value="PA14_dom"/>
</dbReference>
<dbReference type="PRINTS" id="PR00133">
    <property type="entry name" value="GLHYDRLASE3"/>
</dbReference>
<evidence type="ECO:0000256" key="3">
    <source>
        <dbReference type="ARBA" id="ARBA00012744"/>
    </source>
</evidence>
<dbReference type="InterPro" id="IPR037524">
    <property type="entry name" value="PA14/GLEYA"/>
</dbReference>
<evidence type="ECO:0000313" key="8">
    <source>
        <dbReference type="EMBL" id="CAH2352108.1"/>
    </source>
</evidence>
<dbReference type="InterPro" id="IPR036962">
    <property type="entry name" value="Glyco_hydro_3_N_sf"/>
</dbReference>
<comment type="caution">
    <text evidence="8">The sequence shown here is derived from an EMBL/GenBank/DDBJ whole genome shotgun (WGS) entry which is preliminary data.</text>
</comment>
<dbReference type="InterPro" id="IPR001764">
    <property type="entry name" value="Glyco_hydro_3_N"/>
</dbReference>
<dbReference type="InterPro" id="IPR026891">
    <property type="entry name" value="Fn3-like"/>
</dbReference>
<dbReference type="SUPFAM" id="SSF52279">
    <property type="entry name" value="Beta-D-glucan exohydrolase, C-terminal domain"/>
    <property type="match status" value="1"/>
</dbReference>
<comment type="similarity">
    <text evidence="2 6">Belongs to the glycosyl hydrolase 3 family.</text>
</comment>
<evidence type="ECO:0000256" key="2">
    <source>
        <dbReference type="ARBA" id="ARBA00005336"/>
    </source>
</evidence>
<keyword evidence="5 6" id="KW-0326">Glycosidase</keyword>
<dbReference type="Pfam" id="PF07691">
    <property type="entry name" value="PA14"/>
    <property type="match status" value="1"/>
</dbReference>
<evidence type="ECO:0000259" key="7">
    <source>
        <dbReference type="PROSITE" id="PS51820"/>
    </source>
</evidence>
<dbReference type="InterPro" id="IPR019800">
    <property type="entry name" value="Glyco_hydro_3_AS"/>
</dbReference>
<evidence type="ECO:0000256" key="4">
    <source>
        <dbReference type="ARBA" id="ARBA00022801"/>
    </source>
</evidence>
<dbReference type="PROSITE" id="PS00775">
    <property type="entry name" value="GLYCOSYL_HYDROL_F3"/>
    <property type="match status" value="1"/>
</dbReference>
<dbReference type="InterPro" id="IPR002772">
    <property type="entry name" value="Glyco_hydro_3_C"/>
</dbReference>
<evidence type="ECO:0000256" key="6">
    <source>
        <dbReference type="RuleBase" id="RU361161"/>
    </source>
</evidence>
<dbReference type="PROSITE" id="PS51820">
    <property type="entry name" value="PA14"/>
    <property type="match status" value="1"/>
</dbReference>
<name>A0A9P0QNQ5_9ASCO</name>
<gene>
    <name evidence="8" type="ORF">CLIB1423_05S05776</name>
</gene>
<dbReference type="EMBL" id="CAKXYY010000005">
    <property type="protein sequence ID" value="CAH2352108.1"/>
    <property type="molecule type" value="Genomic_DNA"/>
</dbReference>
<comment type="catalytic activity">
    <reaction evidence="1 6">
        <text>Hydrolysis of terminal, non-reducing beta-D-glucosyl residues with release of beta-D-glucose.</text>
        <dbReference type="EC" id="3.2.1.21"/>
    </reaction>
</comment>
<keyword evidence="6" id="KW-0624">Polysaccharide degradation</keyword>
<keyword evidence="4 6" id="KW-0378">Hydrolase</keyword>
<dbReference type="Gene3D" id="2.60.120.260">
    <property type="entry name" value="Galactose-binding domain-like"/>
    <property type="match status" value="1"/>
</dbReference>
<protein>
    <recommendedName>
        <fullName evidence="3 6">beta-glucosidase</fullName>
        <ecNumber evidence="3 6">3.2.1.21</ecNumber>
    </recommendedName>
</protein>
<dbReference type="PANTHER" id="PTHR42715">
    <property type="entry name" value="BETA-GLUCOSIDASE"/>
    <property type="match status" value="1"/>
</dbReference>
<dbReference type="SMART" id="SM00758">
    <property type="entry name" value="PA14"/>
    <property type="match status" value="1"/>
</dbReference>
<evidence type="ECO:0000313" key="9">
    <source>
        <dbReference type="Proteomes" id="UP000837801"/>
    </source>
</evidence>
<evidence type="ECO:0000256" key="1">
    <source>
        <dbReference type="ARBA" id="ARBA00000448"/>
    </source>
</evidence>
<dbReference type="InterPro" id="IPR036881">
    <property type="entry name" value="Glyco_hydro_3_C_sf"/>
</dbReference>
<dbReference type="InterPro" id="IPR013783">
    <property type="entry name" value="Ig-like_fold"/>
</dbReference>
<evidence type="ECO:0000256" key="5">
    <source>
        <dbReference type="ARBA" id="ARBA00023295"/>
    </source>
</evidence>
<dbReference type="SMART" id="SM01217">
    <property type="entry name" value="Fn3_like"/>
    <property type="match status" value="1"/>
</dbReference>
<organism evidence="8 9">
    <name type="scientific">[Candida] railenensis</name>
    <dbReference type="NCBI Taxonomy" id="45579"/>
    <lineage>
        <taxon>Eukaryota</taxon>
        <taxon>Fungi</taxon>
        <taxon>Dikarya</taxon>
        <taxon>Ascomycota</taxon>
        <taxon>Saccharomycotina</taxon>
        <taxon>Pichiomycetes</taxon>
        <taxon>Debaryomycetaceae</taxon>
        <taxon>Kurtzmaniella</taxon>
    </lineage>
</organism>
<dbReference type="Proteomes" id="UP000837801">
    <property type="component" value="Unassembled WGS sequence"/>
</dbReference>
<dbReference type="EC" id="3.2.1.21" evidence="3 6"/>
<comment type="pathway">
    <text evidence="6">Glycan metabolism; cellulose degradation.</text>
</comment>